<keyword evidence="3" id="KW-1185">Reference proteome</keyword>
<reference evidence="2" key="1">
    <citation type="journal article" date="2021" name="Nat. Commun.">
        <title>Genetic determinants of endophytism in the Arabidopsis root mycobiome.</title>
        <authorList>
            <person name="Mesny F."/>
            <person name="Miyauchi S."/>
            <person name="Thiergart T."/>
            <person name="Pickel B."/>
            <person name="Atanasova L."/>
            <person name="Karlsson M."/>
            <person name="Huettel B."/>
            <person name="Barry K.W."/>
            <person name="Haridas S."/>
            <person name="Chen C."/>
            <person name="Bauer D."/>
            <person name="Andreopoulos W."/>
            <person name="Pangilinan J."/>
            <person name="LaButti K."/>
            <person name="Riley R."/>
            <person name="Lipzen A."/>
            <person name="Clum A."/>
            <person name="Drula E."/>
            <person name="Henrissat B."/>
            <person name="Kohler A."/>
            <person name="Grigoriev I.V."/>
            <person name="Martin F.M."/>
            <person name="Hacquard S."/>
        </authorList>
    </citation>
    <scope>NUCLEOTIDE SEQUENCE</scope>
    <source>
        <strain evidence="2">MPI-SDFR-AT-0073</strain>
    </source>
</reference>
<protein>
    <submittedName>
        <fullName evidence="2">Uncharacterized protein</fullName>
    </submittedName>
</protein>
<name>A0A9P8ZZI0_9PEZI</name>
<comment type="caution">
    <text evidence="2">The sequence shown here is derived from an EMBL/GenBank/DDBJ whole genome shotgun (WGS) entry which is preliminary data.</text>
</comment>
<dbReference type="Proteomes" id="UP000758603">
    <property type="component" value="Unassembled WGS sequence"/>
</dbReference>
<accession>A0A9P8ZZI0</accession>
<sequence length="203" mass="22626">MKQYWSHRRSIDNAEGRLPFQVPRLPAGGDVSSLIAQREYAGSGENSFAENAEESARRLGERLGDFDLAAREPDQEINEPNSDTATRTSHVNDAAPVEGPPYSRDILDIEVDADPPFNPDDFEELLASYFRRPLGDYNNRSTPAETIDGTEMSGILTDLEEEPTTNPVTSDHSSHHESEIWADYSSINYWELLLLADGKAKAE</sequence>
<evidence type="ECO:0000313" key="2">
    <source>
        <dbReference type="EMBL" id="KAH6656208.1"/>
    </source>
</evidence>
<evidence type="ECO:0000313" key="3">
    <source>
        <dbReference type="Proteomes" id="UP000758603"/>
    </source>
</evidence>
<dbReference type="EMBL" id="JAGPXC010000002">
    <property type="protein sequence ID" value="KAH6656208.1"/>
    <property type="molecule type" value="Genomic_DNA"/>
</dbReference>
<proteinExistence type="predicted"/>
<organism evidence="2 3">
    <name type="scientific">Truncatella angustata</name>
    <dbReference type="NCBI Taxonomy" id="152316"/>
    <lineage>
        <taxon>Eukaryota</taxon>
        <taxon>Fungi</taxon>
        <taxon>Dikarya</taxon>
        <taxon>Ascomycota</taxon>
        <taxon>Pezizomycotina</taxon>
        <taxon>Sordariomycetes</taxon>
        <taxon>Xylariomycetidae</taxon>
        <taxon>Amphisphaeriales</taxon>
        <taxon>Sporocadaceae</taxon>
        <taxon>Truncatella</taxon>
    </lineage>
</organism>
<dbReference type="AlphaFoldDB" id="A0A9P8ZZI0"/>
<evidence type="ECO:0000256" key="1">
    <source>
        <dbReference type="SAM" id="MobiDB-lite"/>
    </source>
</evidence>
<dbReference type="RefSeq" id="XP_045960442.1">
    <property type="nucleotide sequence ID" value="XM_046106577.1"/>
</dbReference>
<feature type="region of interest" description="Disordered" evidence="1">
    <location>
        <begin position="70"/>
        <end position="101"/>
    </location>
</feature>
<dbReference type="GeneID" id="70135468"/>
<gene>
    <name evidence="2" type="ORF">BKA67DRAFT_654561</name>
</gene>
<feature type="compositionally biased region" description="Polar residues" evidence="1">
    <location>
        <begin position="78"/>
        <end position="91"/>
    </location>
</feature>